<feature type="region of interest" description="Disordered" evidence="1">
    <location>
        <begin position="1"/>
        <end position="36"/>
    </location>
</feature>
<proteinExistence type="predicted"/>
<organism evidence="2 3">
    <name type="scientific">Durusdinium trenchii</name>
    <dbReference type="NCBI Taxonomy" id="1381693"/>
    <lineage>
        <taxon>Eukaryota</taxon>
        <taxon>Sar</taxon>
        <taxon>Alveolata</taxon>
        <taxon>Dinophyceae</taxon>
        <taxon>Suessiales</taxon>
        <taxon>Symbiodiniaceae</taxon>
        <taxon>Durusdinium</taxon>
    </lineage>
</organism>
<accession>A0ABP0S651</accession>
<evidence type="ECO:0008006" key="4">
    <source>
        <dbReference type="Google" id="ProtNLM"/>
    </source>
</evidence>
<name>A0ABP0S651_9DINO</name>
<feature type="compositionally biased region" description="Basic residues" evidence="1">
    <location>
        <begin position="1"/>
        <end position="10"/>
    </location>
</feature>
<evidence type="ECO:0000313" key="2">
    <source>
        <dbReference type="EMBL" id="CAK9107775.1"/>
    </source>
</evidence>
<gene>
    <name evidence="2" type="ORF">CCMP2556_LOCUS50269</name>
</gene>
<dbReference type="Proteomes" id="UP001642484">
    <property type="component" value="Unassembled WGS sequence"/>
</dbReference>
<feature type="compositionally biased region" description="Basic and acidic residues" evidence="1">
    <location>
        <begin position="11"/>
        <end position="34"/>
    </location>
</feature>
<evidence type="ECO:0000256" key="1">
    <source>
        <dbReference type="SAM" id="MobiDB-lite"/>
    </source>
</evidence>
<reference evidence="2 3" key="1">
    <citation type="submission" date="2024-02" db="EMBL/GenBank/DDBJ databases">
        <authorList>
            <person name="Chen Y."/>
            <person name="Shah S."/>
            <person name="Dougan E. K."/>
            <person name="Thang M."/>
            <person name="Chan C."/>
        </authorList>
    </citation>
    <scope>NUCLEOTIDE SEQUENCE [LARGE SCALE GENOMIC DNA]</scope>
</reference>
<sequence length="112" mass="12992">MPSSRKSHSPPKKDSPPKTQRTPEKQKTYEENRRNLARYRLRPEEVEKIARHDELAAELASLKAHLKDAQVKLLLKKVHSLEQQLWFLKGQCKCSANSENGPLSVQHQEKEK</sequence>
<comment type="caution">
    <text evidence="2">The sequence shown here is derived from an EMBL/GenBank/DDBJ whole genome shotgun (WGS) entry which is preliminary data.</text>
</comment>
<evidence type="ECO:0000313" key="3">
    <source>
        <dbReference type="Proteomes" id="UP001642484"/>
    </source>
</evidence>
<protein>
    <recommendedName>
        <fullName evidence="4">BZIP domain-containing protein</fullName>
    </recommendedName>
</protein>
<keyword evidence="3" id="KW-1185">Reference proteome</keyword>
<dbReference type="EMBL" id="CAXAMN010027028">
    <property type="protein sequence ID" value="CAK9107775.1"/>
    <property type="molecule type" value="Genomic_DNA"/>
</dbReference>